<dbReference type="OrthoDB" id="8910748at2759"/>
<reference evidence="8" key="2">
    <citation type="submission" date="2025-08" db="UniProtKB">
        <authorList>
            <consortium name="RefSeq"/>
        </authorList>
    </citation>
    <scope>IDENTIFICATION</scope>
    <source>
        <tissue evidence="8">Blood</tissue>
    </source>
</reference>
<dbReference type="Pfam" id="PF15237">
    <property type="entry name" value="PTRF_SDPR"/>
    <property type="match status" value="1"/>
</dbReference>
<dbReference type="Proteomes" id="UP000221080">
    <property type="component" value="Chromosome 12"/>
</dbReference>
<comment type="subcellular location">
    <subcellularLocation>
        <location evidence="2">Cytoplasm</location>
    </subcellularLocation>
    <subcellularLocation>
        <location evidence="1">Membrane</location>
        <location evidence="1">Caveola</location>
    </subcellularLocation>
</comment>
<dbReference type="STRING" id="7998.ENSIPUP00000006592"/>
<keyword evidence="5" id="KW-0472">Membrane</keyword>
<dbReference type="CTD" id="447845"/>
<name>A0A2D0S225_ICTPU</name>
<feature type="region of interest" description="Disordered" evidence="6">
    <location>
        <begin position="287"/>
        <end position="378"/>
    </location>
</feature>
<organism evidence="7 8">
    <name type="scientific">Ictalurus punctatus</name>
    <name type="common">Channel catfish</name>
    <name type="synonym">Silurus punctatus</name>
    <dbReference type="NCBI Taxonomy" id="7998"/>
    <lineage>
        <taxon>Eukaryota</taxon>
        <taxon>Metazoa</taxon>
        <taxon>Chordata</taxon>
        <taxon>Craniata</taxon>
        <taxon>Vertebrata</taxon>
        <taxon>Euteleostomi</taxon>
        <taxon>Actinopterygii</taxon>
        <taxon>Neopterygii</taxon>
        <taxon>Teleostei</taxon>
        <taxon>Ostariophysi</taxon>
        <taxon>Siluriformes</taxon>
        <taxon>Ictaluridae</taxon>
        <taxon>Ictalurus</taxon>
    </lineage>
</organism>
<feature type="compositionally biased region" description="Acidic residues" evidence="6">
    <location>
        <begin position="335"/>
        <end position="366"/>
    </location>
</feature>
<evidence type="ECO:0000256" key="6">
    <source>
        <dbReference type="SAM" id="MobiDB-lite"/>
    </source>
</evidence>
<dbReference type="GO" id="GO:0005737">
    <property type="term" value="C:cytoplasm"/>
    <property type="evidence" value="ECO:0007669"/>
    <property type="project" value="UniProtKB-SubCell"/>
</dbReference>
<feature type="compositionally biased region" description="Acidic residues" evidence="6">
    <location>
        <begin position="203"/>
        <end position="212"/>
    </location>
</feature>
<feature type="compositionally biased region" description="Basic and acidic residues" evidence="6">
    <location>
        <begin position="320"/>
        <end position="334"/>
    </location>
</feature>
<evidence type="ECO:0000256" key="4">
    <source>
        <dbReference type="ARBA" id="ARBA00022490"/>
    </source>
</evidence>
<dbReference type="GO" id="GO:0005901">
    <property type="term" value="C:caveola"/>
    <property type="evidence" value="ECO:0007669"/>
    <property type="project" value="UniProtKB-SubCell"/>
</dbReference>
<evidence type="ECO:0000256" key="2">
    <source>
        <dbReference type="ARBA" id="ARBA00004496"/>
    </source>
</evidence>
<feature type="compositionally biased region" description="Acidic residues" evidence="6">
    <location>
        <begin position="413"/>
        <end position="430"/>
    </location>
</feature>
<protein>
    <submittedName>
        <fullName evidence="8">Caveolae-associated protein 2b</fullName>
    </submittedName>
</protein>
<dbReference type="GeneID" id="108272545"/>
<evidence type="ECO:0000313" key="8">
    <source>
        <dbReference type="RefSeq" id="XP_017336501.1"/>
    </source>
</evidence>
<evidence type="ECO:0000256" key="3">
    <source>
        <dbReference type="ARBA" id="ARBA00008836"/>
    </source>
</evidence>
<feature type="compositionally biased region" description="Basic and acidic residues" evidence="6">
    <location>
        <begin position="7"/>
        <end position="20"/>
    </location>
</feature>
<dbReference type="InterPro" id="IPR026752">
    <property type="entry name" value="Cavin_fam"/>
</dbReference>
<accession>A0A2D0S225</accession>
<evidence type="ECO:0000256" key="5">
    <source>
        <dbReference type="ARBA" id="ARBA00023136"/>
    </source>
</evidence>
<dbReference type="PANTHER" id="PTHR15240">
    <property type="entry name" value="CAVIN"/>
    <property type="match status" value="1"/>
</dbReference>
<sequence>MGEDEVQLEKSNMEMEHESQELLVPSDPQPSHSDPSHSDPSQPLKLDETHEVNAITVLTLLDQLVKMLDSVQEKQQHMEEWQRVMDGSVRNIQNDMNKLVKSNSMTTNCVSKLLEKNLKISAVMKDVREKMERQTVQVKKLEDNHNYLLHRDNFRVLIFQDKNEIPSSVFMKDSIHDAENKSLSPDANRTQEETELHTVQLSSDEDLDEEEDEDEILEVMEPLKKSRAEKMKRSSLKKVDSLKKAFSRENFEKKMNKIVSVEKREKIKNSLSQKNKDGSFKIFHIRKNREGGEKHAEHETFSEIHTDLAPAQEEDVEPEELAKEKMGGAEKEEVEKEEVEVEVEVEKEEVEMEKEEVEVEKEEVEMEKEGVSLDDGAENELSITEGLMAEYALSATLPQETSHIYHNALHREEEEEEEQREREEGDEGEQESTAVEKRS</sequence>
<reference evidence="7" key="1">
    <citation type="journal article" date="2016" name="Nat. Commun.">
        <title>The channel catfish genome sequence provides insights into the evolution of scale formation in teleosts.</title>
        <authorList>
            <person name="Liu Z."/>
            <person name="Liu S."/>
            <person name="Yao J."/>
            <person name="Bao L."/>
            <person name="Zhang J."/>
            <person name="Li Y."/>
            <person name="Jiang C."/>
            <person name="Sun L."/>
            <person name="Wang R."/>
            <person name="Zhang Y."/>
            <person name="Zhou T."/>
            <person name="Zeng Q."/>
            <person name="Fu Q."/>
            <person name="Gao S."/>
            <person name="Li N."/>
            <person name="Koren S."/>
            <person name="Jiang Y."/>
            <person name="Zimin A."/>
            <person name="Xu P."/>
            <person name="Phillippy A.M."/>
            <person name="Geng X."/>
            <person name="Song L."/>
            <person name="Sun F."/>
            <person name="Li C."/>
            <person name="Wang X."/>
            <person name="Chen A."/>
            <person name="Jin Y."/>
            <person name="Yuan Z."/>
            <person name="Yang Y."/>
            <person name="Tan S."/>
            <person name="Peatman E."/>
            <person name="Lu J."/>
            <person name="Qin Z."/>
            <person name="Dunham R."/>
            <person name="Li Z."/>
            <person name="Sonstegard T."/>
            <person name="Feng J."/>
            <person name="Danzmann R.G."/>
            <person name="Schroeder S."/>
            <person name="Scheffler B."/>
            <person name="Duke M.V."/>
            <person name="Ballard L."/>
            <person name="Kucuktas H."/>
            <person name="Kaltenboeck L."/>
            <person name="Liu H."/>
            <person name="Armbruster J."/>
            <person name="Xie Y."/>
            <person name="Kirby M.L."/>
            <person name="Tian Y."/>
            <person name="Flanagan M.E."/>
            <person name="Mu W."/>
            <person name="Waldbieser G.C."/>
        </authorList>
    </citation>
    <scope>NUCLEOTIDE SEQUENCE [LARGE SCALE GENOMIC DNA]</scope>
    <source>
        <strain evidence="7">SDA103</strain>
    </source>
</reference>
<feature type="compositionally biased region" description="Low complexity" evidence="6">
    <location>
        <begin position="25"/>
        <end position="43"/>
    </location>
</feature>
<dbReference type="KEGG" id="ipu:108272545"/>
<dbReference type="OMA" id="QMPNDQE"/>
<proteinExistence type="inferred from homology"/>
<feature type="region of interest" description="Disordered" evidence="6">
    <location>
        <begin position="402"/>
        <end position="439"/>
    </location>
</feature>
<feature type="region of interest" description="Disordered" evidence="6">
    <location>
        <begin position="179"/>
        <end position="212"/>
    </location>
</feature>
<evidence type="ECO:0000313" key="7">
    <source>
        <dbReference type="Proteomes" id="UP000221080"/>
    </source>
</evidence>
<evidence type="ECO:0000256" key="1">
    <source>
        <dbReference type="ARBA" id="ARBA00004345"/>
    </source>
</evidence>
<feature type="compositionally biased region" description="Basic and acidic residues" evidence="6">
    <location>
        <begin position="288"/>
        <end position="306"/>
    </location>
</feature>
<dbReference type="AlphaFoldDB" id="A0A2D0S225"/>
<comment type="similarity">
    <text evidence="3">Belongs to the CAVIN family.</text>
</comment>
<feature type="region of interest" description="Disordered" evidence="6">
    <location>
        <begin position="1"/>
        <end position="44"/>
    </location>
</feature>
<gene>
    <name evidence="8" type="primary">cavin2b</name>
</gene>
<keyword evidence="4" id="KW-0963">Cytoplasm</keyword>
<keyword evidence="7" id="KW-1185">Reference proteome</keyword>
<dbReference type="RefSeq" id="XP_017336501.1">
    <property type="nucleotide sequence ID" value="XM_017481012.3"/>
</dbReference>